<dbReference type="InterPro" id="IPR000537">
    <property type="entry name" value="UbiA_prenyltransferase"/>
</dbReference>
<feature type="transmembrane region" description="Helical" evidence="9">
    <location>
        <begin position="263"/>
        <end position="280"/>
    </location>
</feature>
<proteinExistence type="inferred from homology"/>
<comment type="subcellular location">
    <subcellularLocation>
        <location evidence="1 9">Cell membrane</location>
        <topology evidence="1 9">Multi-pass membrane protein</topology>
    </subcellularLocation>
</comment>
<evidence type="ECO:0000256" key="1">
    <source>
        <dbReference type="ARBA" id="ARBA00004651"/>
    </source>
</evidence>
<evidence type="ECO:0000313" key="11">
    <source>
        <dbReference type="Proteomes" id="UP000294412"/>
    </source>
</evidence>
<dbReference type="GO" id="GO:0005886">
    <property type="term" value="C:plasma membrane"/>
    <property type="evidence" value="ECO:0007669"/>
    <property type="project" value="UniProtKB-SubCell"/>
</dbReference>
<feature type="transmembrane region" description="Helical" evidence="9">
    <location>
        <begin position="233"/>
        <end position="251"/>
    </location>
</feature>
<organism evidence="10 11">
    <name type="scientific">Candidatus Erwinia haradaeae</name>
    <dbReference type="NCBI Taxonomy" id="1922217"/>
    <lineage>
        <taxon>Bacteria</taxon>
        <taxon>Pseudomonadati</taxon>
        <taxon>Pseudomonadota</taxon>
        <taxon>Gammaproteobacteria</taxon>
        <taxon>Enterobacterales</taxon>
        <taxon>Erwiniaceae</taxon>
        <taxon>Erwinia</taxon>
    </lineage>
</organism>
<comment type="miscellaneous">
    <text evidence="9">Carbon 2 of the heme B porphyrin ring is defined according to the Fischer nomenclature.</text>
</comment>
<feature type="transmembrane region" description="Helical" evidence="9">
    <location>
        <begin position="86"/>
        <end position="104"/>
    </location>
</feature>
<evidence type="ECO:0000256" key="6">
    <source>
        <dbReference type="ARBA" id="ARBA00023133"/>
    </source>
</evidence>
<dbReference type="PROSITE" id="PS51257">
    <property type="entry name" value="PROKAR_LIPOPROTEIN"/>
    <property type="match status" value="1"/>
</dbReference>
<gene>
    <name evidence="9 10" type="primary">cyoE</name>
    <name evidence="10" type="ORF">ERCICUMA2628_555</name>
</gene>
<dbReference type="EMBL" id="LR217703">
    <property type="protein sequence ID" value="VFP80135.1"/>
    <property type="molecule type" value="Genomic_DNA"/>
</dbReference>
<keyword evidence="5 9" id="KW-1133">Transmembrane helix</keyword>
<dbReference type="Gene3D" id="1.10.357.140">
    <property type="entry name" value="UbiA prenyltransferase"/>
    <property type="match status" value="1"/>
</dbReference>
<dbReference type="NCBIfam" id="TIGR01473">
    <property type="entry name" value="cyoE_ctaB"/>
    <property type="match status" value="1"/>
</dbReference>
<evidence type="ECO:0000256" key="3">
    <source>
        <dbReference type="ARBA" id="ARBA00022679"/>
    </source>
</evidence>
<accession>A0A451D3A0</accession>
<feature type="transmembrane region" description="Helical" evidence="9">
    <location>
        <begin position="110"/>
        <end position="127"/>
    </location>
</feature>
<keyword evidence="2 9" id="KW-1003">Cell membrane</keyword>
<comment type="similarity">
    <text evidence="9">Belongs to the UbiA prenyltransferase family. Protoheme IX farnesyltransferase subfamily.</text>
</comment>
<feature type="transmembrane region" description="Helical" evidence="9">
    <location>
        <begin position="159"/>
        <end position="182"/>
    </location>
</feature>
<dbReference type="PANTHER" id="PTHR43448">
    <property type="entry name" value="PROTOHEME IX FARNESYLTRANSFERASE, MITOCHONDRIAL"/>
    <property type="match status" value="1"/>
</dbReference>
<dbReference type="Pfam" id="PF01040">
    <property type="entry name" value="UbiA"/>
    <property type="match status" value="1"/>
</dbReference>
<comment type="function">
    <text evidence="9">Converts heme B (protoheme IX) to heme O by substitution of the vinyl group on carbon 2 of heme B porphyrin ring with a hydroxyethyl farnesyl side group.</text>
</comment>
<dbReference type="Proteomes" id="UP000294412">
    <property type="component" value="Chromosome"/>
</dbReference>
<evidence type="ECO:0000313" key="10">
    <source>
        <dbReference type="EMBL" id="VFP80135.1"/>
    </source>
</evidence>
<evidence type="ECO:0000256" key="2">
    <source>
        <dbReference type="ARBA" id="ARBA00022475"/>
    </source>
</evidence>
<keyword evidence="6 9" id="KW-0350">Heme biosynthesis</keyword>
<dbReference type="InterPro" id="IPR044878">
    <property type="entry name" value="UbiA_sf"/>
</dbReference>
<reference evidence="10 11" key="1">
    <citation type="submission" date="2019-02" db="EMBL/GenBank/DDBJ databases">
        <authorList>
            <person name="Manzano-Marin A."/>
            <person name="Manzano-Marin A."/>
        </authorList>
    </citation>
    <scope>NUCLEOTIDE SEQUENCE [LARGE SCALE GENOMIC DNA]</scope>
    <source>
        <strain evidence="10 11">ErCicuneomaculata</strain>
    </source>
</reference>
<keyword evidence="7 9" id="KW-0472">Membrane</keyword>
<protein>
    <recommendedName>
        <fullName evidence="9">Protoheme IX farnesyltransferase</fullName>
        <ecNumber evidence="9">2.5.1.141</ecNumber>
    </recommendedName>
    <alternativeName>
        <fullName evidence="9">Heme B farnesyltransferase</fullName>
    </alternativeName>
    <alternativeName>
        <fullName evidence="9">Heme O synthase</fullName>
    </alternativeName>
</protein>
<comment type="pathway">
    <text evidence="9">Porphyrin-containing compound metabolism; heme O biosynthesis; heme O from protoheme: step 1/1.</text>
</comment>
<dbReference type="FunFam" id="1.10.357.140:FF:000001">
    <property type="entry name" value="Protoheme IX farnesyltransferase"/>
    <property type="match status" value="1"/>
</dbReference>
<keyword evidence="3 9" id="KW-0808">Transferase</keyword>
<feature type="transmembrane region" description="Helical" evidence="9">
    <location>
        <begin position="208"/>
        <end position="227"/>
    </location>
</feature>
<name>A0A451D3A0_9GAMM</name>
<dbReference type="CDD" id="cd13957">
    <property type="entry name" value="PT_UbiA_Cox10"/>
    <property type="match status" value="1"/>
</dbReference>
<evidence type="ECO:0000256" key="9">
    <source>
        <dbReference type="HAMAP-Rule" id="MF_00154"/>
    </source>
</evidence>
<evidence type="ECO:0000256" key="7">
    <source>
        <dbReference type="ARBA" id="ARBA00023136"/>
    </source>
</evidence>
<dbReference type="GO" id="GO:0048034">
    <property type="term" value="P:heme O biosynthetic process"/>
    <property type="evidence" value="ECO:0007669"/>
    <property type="project" value="UniProtKB-UniRule"/>
</dbReference>
<feature type="transmembrane region" description="Helical" evidence="9">
    <location>
        <begin position="37"/>
        <end position="59"/>
    </location>
</feature>
<dbReference type="AlphaFoldDB" id="A0A451D3A0"/>
<dbReference type="OrthoDB" id="9814417at2"/>
<dbReference type="HAMAP" id="MF_00154">
    <property type="entry name" value="CyoE_CtaB"/>
    <property type="match status" value="1"/>
</dbReference>
<evidence type="ECO:0000256" key="8">
    <source>
        <dbReference type="ARBA" id="ARBA00047690"/>
    </source>
</evidence>
<feature type="transmembrane region" description="Helical" evidence="9">
    <location>
        <begin position="134"/>
        <end position="153"/>
    </location>
</feature>
<dbReference type="GO" id="GO:0008495">
    <property type="term" value="F:protoheme IX farnesyltransferase activity"/>
    <property type="evidence" value="ECO:0007669"/>
    <property type="project" value="UniProtKB-UniRule"/>
</dbReference>
<sequence length="293" mass="33104">MIKPYIQIIKPGIICGNLIPLTGGFVLACQGDINYNLLFSTIIGVAFVIASSCICNNYIDRDIDKKTKRTQNRALVKGTISPKWSLFYASILGSTGIIILYFYVNLLAMLVAIIGFIIYVCIYSLYMKRSSIHGTLIGSLSGATPPIIGYLSVTNHVEPIVLILLIIFSLWQMPHSYAIAIFRLKDYKSAHIPVLPVIKGVLITKNHIVWYIVAFTFATILLTIFGYTGYQYLLIMLATNIWWLKIALSGYKNKNDQVWSRKLFFVSIIIIIIISIMMSIDRTNNHLQNDFIF</sequence>
<dbReference type="RefSeq" id="WP_157993718.1">
    <property type="nucleotide sequence ID" value="NZ_LR217703.1"/>
</dbReference>
<feature type="transmembrane region" description="Helical" evidence="9">
    <location>
        <begin position="12"/>
        <end position="31"/>
    </location>
</feature>
<comment type="catalytic activity">
    <reaction evidence="8 9">
        <text>heme b + (2E,6E)-farnesyl diphosphate + H2O = Fe(II)-heme o + diphosphate</text>
        <dbReference type="Rhea" id="RHEA:28070"/>
        <dbReference type="ChEBI" id="CHEBI:15377"/>
        <dbReference type="ChEBI" id="CHEBI:33019"/>
        <dbReference type="ChEBI" id="CHEBI:60344"/>
        <dbReference type="ChEBI" id="CHEBI:60530"/>
        <dbReference type="ChEBI" id="CHEBI:175763"/>
        <dbReference type="EC" id="2.5.1.141"/>
    </reaction>
</comment>
<dbReference type="PANTHER" id="PTHR43448:SF2">
    <property type="entry name" value="PROTOHEME IX FARNESYLTRANSFERASE, MITOCHONDRIAL"/>
    <property type="match status" value="1"/>
</dbReference>
<keyword evidence="4 9" id="KW-0812">Transmembrane</keyword>
<dbReference type="EC" id="2.5.1.141" evidence="9"/>
<dbReference type="InterPro" id="IPR006369">
    <property type="entry name" value="Protohaem_IX_farnesylTrfase"/>
</dbReference>
<evidence type="ECO:0000256" key="5">
    <source>
        <dbReference type="ARBA" id="ARBA00022989"/>
    </source>
</evidence>
<dbReference type="NCBIfam" id="NF003348">
    <property type="entry name" value="PRK04375.1-1"/>
    <property type="match status" value="1"/>
</dbReference>
<evidence type="ECO:0000256" key="4">
    <source>
        <dbReference type="ARBA" id="ARBA00022692"/>
    </source>
</evidence>
<dbReference type="UniPathway" id="UPA00834">
    <property type="reaction ID" value="UER00712"/>
</dbReference>